<dbReference type="AlphaFoldDB" id="A0A1T5LCD3"/>
<dbReference type="RefSeq" id="WP_079492325.1">
    <property type="nucleotide sequence ID" value="NZ_FUZT01000006.1"/>
</dbReference>
<protein>
    <submittedName>
        <fullName evidence="2">Uncharacterized protein</fullName>
    </submittedName>
</protein>
<evidence type="ECO:0000256" key="1">
    <source>
        <dbReference type="SAM" id="Phobius"/>
    </source>
</evidence>
<evidence type="ECO:0000313" key="2">
    <source>
        <dbReference type="EMBL" id="SKC73652.1"/>
    </source>
</evidence>
<accession>A0A1T5LCD3</accession>
<organism evidence="2 3">
    <name type="scientific">Maledivibacter halophilus</name>
    <dbReference type="NCBI Taxonomy" id="36842"/>
    <lineage>
        <taxon>Bacteria</taxon>
        <taxon>Bacillati</taxon>
        <taxon>Bacillota</taxon>
        <taxon>Clostridia</taxon>
        <taxon>Peptostreptococcales</taxon>
        <taxon>Caminicellaceae</taxon>
        <taxon>Maledivibacter</taxon>
    </lineage>
</organism>
<feature type="transmembrane region" description="Helical" evidence="1">
    <location>
        <begin position="7"/>
        <end position="26"/>
    </location>
</feature>
<gene>
    <name evidence="2" type="ORF">SAMN02194393_02752</name>
</gene>
<dbReference type="STRING" id="36842.SAMN02194393_02752"/>
<keyword evidence="1" id="KW-0812">Transmembrane</keyword>
<evidence type="ECO:0000313" key="3">
    <source>
        <dbReference type="Proteomes" id="UP000190285"/>
    </source>
</evidence>
<reference evidence="2 3" key="1">
    <citation type="submission" date="2017-02" db="EMBL/GenBank/DDBJ databases">
        <authorList>
            <person name="Peterson S.W."/>
        </authorList>
    </citation>
    <scope>NUCLEOTIDE SEQUENCE [LARGE SCALE GENOMIC DNA]</scope>
    <source>
        <strain evidence="2 3">M1</strain>
    </source>
</reference>
<sequence>MKYSNKLLILITIVSLGLNLIIFTKLNTINDRINSLISENSRLVSSVDSIPNQIDSAFNQIKQMERWVIPAEFELKELKEDKLYFKANWQIKEYDKDSKVYFNYKREGGEIDKIEAVDKGNGYFKADFSINLSSRIEPQWSIGINRSNSSSNSASVSQTSQAAVRKSGLEYYISVENKDKIKSSEFYNFNLDHLVDRVYGFLAANIDITENNIYNVSLRWNNTSDLVTKINTPRLKAFKDGKLVLNEDLSYREESHLKEKIYNIKLDDGKEFDRLVLEVKYDNGKEFTKEIYKK</sequence>
<name>A0A1T5LCD3_9FIRM</name>
<keyword evidence="1" id="KW-0472">Membrane</keyword>
<dbReference type="Proteomes" id="UP000190285">
    <property type="component" value="Unassembled WGS sequence"/>
</dbReference>
<dbReference type="EMBL" id="FUZT01000006">
    <property type="protein sequence ID" value="SKC73652.1"/>
    <property type="molecule type" value="Genomic_DNA"/>
</dbReference>
<proteinExistence type="predicted"/>
<keyword evidence="3" id="KW-1185">Reference proteome</keyword>
<keyword evidence="1" id="KW-1133">Transmembrane helix</keyword>